<accession>A0ABR4GFP2</accession>
<dbReference type="InterPro" id="IPR001138">
    <property type="entry name" value="Zn2Cys6_DnaBD"/>
</dbReference>
<name>A0ABR4GFP2_9EURO</name>
<gene>
    <name evidence="8" type="ORF">BJX66DRAFT_296624</name>
</gene>
<dbReference type="Pfam" id="PF00172">
    <property type="entry name" value="Zn_clus"/>
    <property type="match status" value="1"/>
</dbReference>
<evidence type="ECO:0000256" key="6">
    <source>
        <dbReference type="SAM" id="MobiDB-lite"/>
    </source>
</evidence>
<feature type="region of interest" description="Disordered" evidence="6">
    <location>
        <begin position="410"/>
        <end position="431"/>
    </location>
</feature>
<dbReference type="PROSITE" id="PS50048">
    <property type="entry name" value="ZN2_CY6_FUNGAL_2"/>
    <property type="match status" value="2"/>
</dbReference>
<organism evidence="8 9">
    <name type="scientific">Aspergillus keveii</name>
    <dbReference type="NCBI Taxonomy" id="714993"/>
    <lineage>
        <taxon>Eukaryota</taxon>
        <taxon>Fungi</taxon>
        <taxon>Dikarya</taxon>
        <taxon>Ascomycota</taxon>
        <taxon>Pezizomycotina</taxon>
        <taxon>Eurotiomycetes</taxon>
        <taxon>Eurotiomycetidae</taxon>
        <taxon>Eurotiales</taxon>
        <taxon>Aspergillaceae</taxon>
        <taxon>Aspergillus</taxon>
        <taxon>Aspergillus subgen. Nidulantes</taxon>
    </lineage>
</organism>
<feature type="domain" description="Zn(2)-C6 fungal-type" evidence="7">
    <location>
        <begin position="14"/>
        <end position="46"/>
    </location>
</feature>
<dbReference type="EMBL" id="JBFTWV010000016">
    <property type="protein sequence ID" value="KAL2797841.1"/>
    <property type="molecule type" value="Genomic_DNA"/>
</dbReference>
<dbReference type="SUPFAM" id="SSF57701">
    <property type="entry name" value="Zn2/Cys6 DNA-binding domain"/>
    <property type="match status" value="2"/>
</dbReference>
<dbReference type="SMART" id="SM00066">
    <property type="entry name" value="GAL4"/>
    <property type="match status" value="2"/>
</dbReference>
<keyword evidence="5" id="KW-0539">Nucleus</keyword>
<dbReference type="CDD" id="cd00067">
    <property type="entry name" value="GAL4"/>
    <property type="match status" value="2"/>
</dbReference>
<feature type="domain" description="Zn(2)-C6 fungal-type" evidence="7">
    <location>
        <begin position="78"/>
        <end position="108"/>
    </location>
</feature>
<keyword evidence="2" id="KW-0805">Transcription regulation</keyword>
<dbReference type="InterPro" id="IPR021858">
    <property type="entry name" value="Fun_TF"/>
</dbReference>
<dbReference type="Gene3D" id="4.10.240.10">
    <property type="entry name" value="Zn(2)-C6 fungal-type DNA-binding domain"/>
    <property type="match status" value="2"/>
</dbReference>
<dbReference type="InterPro" id="IPR036864">
    <property type="entry name" value="Zn2-C6_fun-type_DNA-bd_sf"/>
</dbReference>
<dbReference type="Pfam" id="PF11951">
    <property type="entry name" value="Fungal_trans_2"/>
    <property type="match status" value="1"/>
</dbReference>
<dbReference type="Proteomes" id="UP001610563">
    <property type="component" value="Unassembled WGS sequence"/>
</dbReference>
<keyword evidence="3" id="KW-0238">DNA-binding</keyword>
<dbReference type="PROSITE" id="PS00463">
    <property type="entry name" value="ZN2_CY6_FUNGAL_1"/>
    <property type="match status" value="2"/>
</dbReference>
<sequence>MAGSELAVPRALSACISCATGRRKCDRLLPSCSRCSRPGSSRPCAYNECSLPSASGRQGVRGLTAETTPPPLGRGPGACVRCRTVKRRCDRGLPSCSRCEKSGVSCAYAADAGAPLALQSWTALPMNMQGYLNSASGGSNIYETYYGLLDCARTLALPQSNISPRVLLGPALNVDFPVPDSDNVPELLYYFCSILPTAAALPNSLSIYVHTEWLRRAVANPCLLHSTLFCASAYLDSRQNANSPSSRTMFHHLQAVKIIREQLAQPNFQPSYEIAAAVLALSYFTMTSNDIESALVHIQGLARILHISQNEGPDFKYLTALFSETLICFAVCLDRDITSIVSSSFTDSTVLPLLLLPKIRPSSLLRRILAQSADDANSNNNRTGYKKHWPPTSYVMLEIQKVYDIINQGESPSSAPFPEEEPVHAQQQQRQQLNTVGSLLPEIPWISAYEDTTMEKATTCCYLTVRVFWGIVNNNSTESSTTGTQGGQAMTASSPHHAAFETLKETLSKIDPIPWVQCAPELYAWVYFTAAAACDRDEDRKEIMIAAMRYLTGLNGVDLSLIREGWHYFRWLRGTRTRTLGI</sequence>
<evidence type="ECO:0000256" key="4">
    <source>
        <dbReference type="ARBA" id="ARBA00023163"/>
    </source>
</evidence>
<keyword evidence="9" id="KW-1185">Reference proteome</keyword>
<reference evidence="8 9" key="1">
    <citation type="submission" date="2024-07" db="EMBL/GenBank/DDBJ databases">
        <title>Section-level genome sequencing and comparative genomics of Aspergillus sections Usti and Cavernicolus.</title>
        <authorList>
            <consortium name="Lawrence Berkeley National Laboratory"/>
            <person name="Nybo J.L."/>
            <person name="Vesth T.C."/>
            <person name="Theobald S."/>
            <person name="Frisvad J.C."/>
            <person name="Larsen T.O."/>
            <person name="Kjaerboelling I."/>
            <person name="Rothschild-Mancinelli K."/>
            <person name="Lyhne E.K."/>
            <person name="Kogle M.E."/>
            <person name="Barry K."/>
            <person name="Clum A."/>
            <person name="Na H."/>
            <person name="Ledsgaard L."/>
            <person name="Lin J."/>
            <person name="Lipzen A."/>
            <person name="Kuo A."/>
            <person name="Riley R."/>
            <person name="Mondo S."/>
            <person name="Labutti K."/>
            <person name="Haridas S."/>
            <person name="Pangalinan J."/>
            <person name="Salamov A.A."/>
            <person name="Simmons B.A."/>
            <person name="Magnuson J.K."/>
            <person name="Chen J."/>
            <person name="Drula E."/>
            <person name="Henrissat B."/>
            <person name="Wiebenga A."/>
            <person name="Lubbers R.J."/>
            <person name="Gomes A.C."/>
            <person name="Makela M.R."/>
            <person name="Stajich J."/>
            <person name="Grigoriev I.V."/>
            <person name="Mortensen U.H."/>
            <person name="De Vries R.P."/>
            <person name="Baker S.E."/>
            <person name="Andersen M.R."/>
        </authorList>
    </citation>
    <scope>NUCLEOTIDE SEQUENCE [LARGE SCALE GENOMIC DNA]</scope>
    <source>
        <strain evidence="8 9">CBS 209.92</strain>
    </source>
</reference>
<keyword evidence="4" id="KW-0804">Transcription</keyword>
<evidence type="ECO:0000259" key="7">
    <source>
        <dbReference type="PROSITE" id="PS50048"/>
    </source>
</evidence>
<evidence type="ECO:0000256" key="3">
    <source>
        <dbReference type="ARBA" id="ARBA00023125"/>
    </source>
</evidence>
<comment type="subcellular location">
    <subcellularLocation>
        <location evidence="1">Nucleus</location>
    </subcellularLocation>
</comment>
<evidence type="ECO:0000256" key="5">
    <source>
        <dbReference type="ARBA" id="ARBA00023242"/>
    </source>
</evidence>
<evidence type="ECO:0000313" key="9">
    <source>
        <dbReference type="Proteomes" id="UP001610563"/>
    </source>
</evidence>
<evidence type="ECO:0000256" key="1">
    <source>
        <dbReference type="ARBA" id="ARBA00004123"/>
    </source>
</evidence>
<dbReference type="PANTHER" id="PTHR37534:SF46">
    <property type="entry name" value="ZN(II)2CYS6 TRANSCRIPTION FACTOR (EUROFUNG)"/>
    <property type="match status" value="1"/>
</dbReference>
<evidence type="ECO:0000313" key="8">
    <source>
        <dbReference type="EMBL" id="KAL2797841.1"/>
    </source>
</evidence>
<comment type="caution">
    <text evidence="8">The sequence shown here is derived from an EMBL/GenBank/DDBJ whole genome shotgun (WGS) entry which is preliminary data.</text>
</comment>
<evidence type="ECO:0000256" key="2">
    <source>
        <dbReference type="ARBA" id="ARBA00023015"/>
    </source>
</evidence>
<protein>
    <recommendedName>
        <fullName evidence="7">Zn(2)-C6 fungal-type domain-containing protein</fullName>
    </recommendedName>
</protein>
<dbReference type="PANTHER" id="PTHR37534">
    <property type="entry name" value="TRANSCRIPTIONAL ACTIVATOR PROTEIN UGA3"/>
    <property type="match status" value="1"/>
</dbReference>
<proteinExistence type="predicted"/>